<keyword evidence="2" id="KW-1185">Reference proteome</keyword>
<dbReference type="EMBL" id="CATNWA010010347">
    <property type="protein sequence ID" value="CAI9559747.1"/>
    <property type="molecule type" value="Genomic_DNA"/>
</dbReference>
<feature type="non-terminal residue" evidence="1">
    <location>
        <position position="90"/>
    </location>
</feature>
<proteinExistence type="predicted"/>
<reference evidence="1" key="1">
    <citation type="submission" date="2023-05" db="EMBL/GenBank/DDBJ databases">
        <authorList>
            <person name="Stuckert A."/>
        </authorList>
    </citation>
    <scope>NUCLEOTIDE SEQUENCE</scope>
</reference>
<evidence type="ECO:0000313" key="1">
    <source>
        <dbReference type="EMBL" id="CAI9559747.1"/>
    </source>
</evidence>
<accession>A0ABN9CJV3</accession>
<gene>
    <name evidence="1" type="ORF">SPARVUS_LOCUS5138213</name>
</gene>
<name>A0ABN9CJV3_9NEOB</name>
<comment type="caution">
    <text evidence="1">The sequence shown here is derived from an EMBL/GenBank/DDBJ whole genome shotgun (WGS) entry which is preliminary data.</text>
</comment>
<sequence length="90" mass="9664">MVNGHPGAVGHPAVCPVVEAFDKELVNVPVHNHNMEATNVKEKPLKMSFAMETYVLFMEIGDHGARGEHVVIHAMEARGGGIVPVTALLL</sequence>
<protein>
    <submittedName>
        <fullName evidence="1">Uncharacterized protein</fullName>
    </submittedName>
</protein>
<organism evidence="1 2">
    <name type="scientific">Staurois parvus</name>
    <dbReference type="NCBI Taxonomy" id="386267"/>
    <lineage>
        <taxon>Eukaryota</taxon>
        <taxon>Metazoa</taxon>
        <taxon>Chordata</taxon>
        <taxon>Craniata</taxon>
        <taxon>Vertebrata</taxon>
        <taxon>Euteleostomi</taxon>
        <taxon>Amphibia</taxon>
        <taxon>Batrachia</taxon>
        <taxon>Anura</taxon>
        <taxon>Neobatrachia</taxon>
        <taxon>Ranoidea</taxon>
        <taxon>Ranidae</taxon>
        <taxon>Staurois</taxon>
    </lineage>
</organism>
<dbReference type="Proteomes" id="UP001162483">
    <property type="component" value="Unassembled WGS sequence"/>
</dbReference>
<evidence type="ECO:0000313" key="2">
    <source>
        <dbReference type="Proteomes" id="UP001162483"/>
    </source>
</evidence>